<proteinExistence type="predicted"/>
<organism evidence="1 2">
    <name type="scientific">Phyllosticta citriasiana</name>
    <dbReference type="NCBI Taxonomy" id="595635"/>
    <lineage>
        <taxon>Eukaryota</taxon>
        <taxon>Fungi</taxon>
        <taxon>Dikarya</taxon>
        <taxon>Ascomycota</taxon>
        <taxon>Pezizomycotina</taxon>
        <taxon>Dothideomycetes</taxon>
        <taxon>Dothideomycetes incertae sedis</taxon>
        <taxon>Botryosphaeriales</taxon>
        <taxon>Phyllostictaceae</taxon>
        <taxon>Phyllosticta</taxon>
    </lineage>
</organism>
<comment type="caution">
    <text evidence="1">The sequence shown here is derived from an EMBL/GenBank/DDBJ whole genome shotgun (WGS) entry which is preliminary data.</text>
</comment>
<gene>
    <name evidence="1" type="ORF">IWZ03DRAFT_439708</name>
</gene>
<sequence length="365" mass="40677">QTRSIQAHVGGSTRLCFSHFVVCLPPTRHSGRTIKISLCTAVSPQPNTLPPYTTAMSAVSSSPDTMANVTSALSPVADMTVSVRASPNDPTLPTMPPEMRNRIWSFVQEGEYHLEDRIVMGCRRISPREETKLAEFKASFLCSNLRMTPGVRDEYVSLLWGSFKVIRFCSCSTLGMHTGDVSFLHFPQHPGMLSIEYFIHPRTLIKPASALDAIEAFVQSLAQMLFKGIINLKGVHHEVRLVQFGLRLLHEQLRKGMGINLALKTLECDPEWEQLSRLAWYRYQCRLHNETAVGIRLFASARDAASAGGMSLFEAHQVGRAAEEAYRRAHGKILVEDHGRPDGVMVESNSFHVSWDLSDKKAEGT</sequence>
<accession>A0ABR1KM70</accession>
<evidence type="ECO:0000313" key="1">
    <source>
        <dbReference type="EMBL" id="KAK7517385.1"/>
    </source>
</evidence>
<protein>
    <submittedName>
        <fullName evidence="1">Uncharacterized protein</fullName>
    </submittedName>
</protein>
<dbReference type="Proteomes" id="UP001363622">
    <property type="component" value="Unassembled WGS sequence"/>
</dbReference>
<evidence type="ECO:0000313" key="2">
    <source>
        <dbReference type="Proteomes" id="UP001363622"/>
    </source>
</evidence>
<feature type="non-terminal residue" evidence="1">
    <location>
        <position position="1"/>
    </location>
</feature>
<dbReference type="EMBL" id="JBBPHU010000005">
    <property type="protein sequence ID" value="KAK7517385.1"/>
    <property type="molecule type" value="Genomic_DNA"/>
</dbReference>
<name>A0ABR1KM70_9PEZI</name>
<keyword evidence="2" id="KW-1185">Reference proteome</keyword>
<reference evidence="1 2" key="1">
    <citation type="submission" date="2024-04" db="EMBL/GenBank/DDBJ databases">
        <title>Phyllosticta paracitricarpa is synonymous to the EU quarantine fungus P. citricarpa based on phylogenomic analyses.</title>
        <authorList>
            <consortium name="Lawrence Berkeley National Laboratory"/>
            <person name="Van Ingen-Buijs V.A."/>
            <person name="Van Westerhoven A.C."/>
            <person name="Haridas S."/>
            <person name="Skiadas P."/>
            <person name="Martin F."/>
            <person name="Groenewald J.Z."/>
            <person name="Crous P.W."/>
            <person name="Seidl M.F."/>
        </authorList>
    </citation>
    <scope>NUCLEOTIDE SEQUENCE [LARGE SCALE GENOMIC DNA]</scope>
    <source>
        <strain evidence="1 2">CBS 123371</strain>
    </source>
</reference>